<dbReference type="OrthoDB" id="4131546at2"/>
<evidence type="ECO:0000313" key="7">
    <source>
        <dbReference type="Proteomes" id="UP000295511"/>
    </source>
</evidence>
<gene>
    <name evidence="6" type="ORF">E1809_17715</name>
</gene>
<dbReference type="AlphaFoldDB" id="A0A4R5KC53"/>
<dbReference type="GO" id="GO:0003700">
    <property type="term" value="F:DNA-binding transcription factor activity"/>
    <property type="evidence" value="ECO:0007669"/>
    <property type="project" value="InterPro"/>
</dbReference>
<keyword evidence="2" id="KW-0805">Transcription regulation</keyword>
<evidence type="ECO:0000256" key="3">
    <source>
        <dbReference type="ARBA" id="ARBA00023125"/>
    </source>
</evidence>
<evidence type="ECO:0000256" key="1">
    <source>
        <dbReference type="ARBA" id="ARBA00009437"/>
    </source>
</evidence>
<reference evidence="6 7" key="1">
    <citation type="submission" date="2019-03" db="EMBL/GenBank/DDBJ databases">
        <title>Whole genome sequence of Arthrobacter sp JH1-1.</title>
        <authorList>
            <person name="Trinh H.N."/>
        </authorList>
    </citation>
    <scope>NUCLEOTIDE SEQUENCE [LARGE SCALE GENOMIC DNA]</scope>
    <source>
        <strain evidence="6 7">JH1-1</strain>
    </source>
</reference>
<accession>A0A4R5KC53</accession>
<comment type="caution">
    <text evidence="6">The sequence shown here is derived from an EMBL/GenBank/DDBJ whole genome shotgun (WGS) entry which is preliminary data.</text>
</comment>
<comment type="similarity">
    <text evidence="1">Belongs to the LysR transcriptional regulatory family.</text>
</comment>
<evidence type="ECO:0000256" key="2">
    <source>
        <dbReference type="ARBA" id="ARBA00023015"/>
    </source>
</evidence>
<dbReference type="Pfam" id="PF03466">
    <property type="entry name" value="LysR_substrate"/>
    <property type="match status" value="1"/>
</dbReference>
<dbReference type="Proteomes" id="UP000295511">
    <property type="component" value="Unassembled WGS sequence"/>
</dbReference>
<keyword evidence="3" id="KW-0238">DNA-binding</keyword>
<organism evidence="6 7">
    <name type="scientific">Arthrobacter terricola</name>
    <dbReference type="NCBI Taxonomy" id="2547396"/>
    <lineage>
        <taxon>Bacteria</taxon>
        <taxon>Bacillati</taxon>
        <taxon>Actinomycetota</taxon>
        <taxon>Actinomycetes</taxon>
        <taxon>Micrococcales</taxon>
        <taxon>Micrococcaceae</taxon>
        <taxon>Arthrobacter</taxon>
    </lineage>
</organism>
<name>A0A4R5KC53_9MICC</name>
<dbReference type="GO" id="GO:0003677">
    <property type="term" value="F:DNA binding"/>
    <property type="evidence" value="ECO:0007669"/>
    <property type="project" value="UniProtKB-KW"/>
</dbReference>
<dbReference type="EMBL" id="SMRU01000022">
    <property type="protein sequence ID" value="TDF92686.1"/>
    <property type="molecule type" value="Genomic_DNA"/>
</dbReference>
<sequence>MLNVGRLRVLRELHQRKTLSAVAEALSYSTSAVSQQVRLLEKEVGVALVEPAGRRLKLTPQGLTLVAHAETILAMLERAEADVSTSLEQPRGTVKIAAFQTAALTFLPRVALDLRELHPDLTIEFHQGEPEETLPALQSGEYDLVIAESYPGLPAPSLTGIVYESLFQDPLRLAMDAATAAGINPGQDIIGQLSEAGWAVEAMDSAPRTWVINQCRATGFEPRIVCSSEDLAVQLRFVEAGLAVAVLPGLALEHAAPNIRRYPTSTGIQSRTVLAACREASKDRPAIAATLASLHRASTRYGSNQARAG</sequence>
<dbReference type="RefSeq" id="WP_133205554.1">
    <property type="nucleotide sequence ID" value="NZ_SMRU01000022.1"/>
</dbReference>
<keyword evidence="4" id="KW-0804">Transcription</keyword>
<dbReference type="PANTHER" id="PTHR30346:SF29">
    <property type="entry name" value="LYSR SUBSTRATE-BINDING"/>
    <property type="match status" value="1"/>
</dbReference>
<proteinExistence type="inferred from homology"/>
<dbReference type="InterPro" id="IPR000847">
    <property type="entry name" value="LysR_HTH_N"/>
</dbReference>
<dbReference type="GO" id="GO:0032993">
    <property type="term" value="C:protein-DNA complex"/>
    <property type="evidence" value="ECO:0007669"/>
    <property type="project" value="TreeGrafter"/>
</dbReference>
<dbReference type="SUPFAM" id="SSF46785">
    <property type="entry name" value="Winged helix' DNA-binding domain"/>
    <property type="match status" value="1"/>
</dbReference>
<dbReference type="InterPro" id="IPR036390">
    <property type="entry name" value="WH_DNA-bd_sf"/>
</dbReference>
<dbReference type="Gene3D" id="3.40.190.10">
    <property type="entry name" value="Periplasmic binding protein-like II"/>
    <property type="match status" value="2"/>
</dbReference>
<feature type="domain" description="HTH lysR-type" evidence="5">
    <location>
        <begin position="2"/>
        <end position="59"/>
    </location>
</feature>
<dbReference type="SUPFAM" id="SSF53850">
    <property type="entry name" value="Periplasmic binding protein-like II"/>
    <property type="match status" value="1"/>
</dbReference>
<dbReference type="PANTHER" id="PTHR30346">
    <property type="entry name" value="TRANSCRIPTIONAL DUAL REGULATOR HCAR-RELATED"/>
    <property type="match status" value="1"/>
</dbReference>
<dbReference type="InterPro" id="IPR036388">
    <property type="entry name" value="WH-like_DNA-bd_sf"/>
</dbReference>
<keyword evidence="7" id="KW-1185">Reference proteome</keyword>
<evidence type="ECO:0000256" key="4">
    <source>
        <dbReference type="ARBA" id="ARBA00023163"/>
    </source>
</evidence>
<evidence type="ECO:0000259" key="5">
    <source>
        <dbReference type="PROSITE" id="PS50931"/>
    </source>
</evidence>
<evidence type="ECO:0000313" key="6">
    <source>
        <dbReference type="EMBL" id="TDF92686.1"/>
    </source>
</evidence>
<dbReference type="InterPro" id="IPR005119">
    <property type="entry name" value="LysR_subst-bd"/>
</dbReference>
<dbReference type="Gene3D" id="1.10.10.10">
    <property type="entry name" value="Winged helix-like DNA-binding domain superfamily/Winged helix DNA-binding domain"/>
    <property type="match status" value="1"/>
</dbReference>
<protein>
    <submittedName>
        <fullName evidence="6">LysR family transcriptional regulator</fullName>
    </submittedName>
</protein>
<dbReference type="Pfam" id="PF00126">
    <property type="entry name" value="HTH_1"/>
    <property type="match status" value="1"/>
</dbReference>
<dbReference type="PROSITE" id="PS50931">
    <property type="entry name" value="HTH_LYSR"/>
    <property type="match status" value="1"/>
</dbReference>